<dbReference type="CDD" id="cd17209">
    <property type="entry name" value="RA_RalGDS"/>
    <property type="match status" value="1"/>
</dbReference>
<dbReference type="STRING" id="409849.ENSPMGP00000004746"/>
<dbReference type="InterPro" id="IPR001895">
    <property type="entry name" value="RASGEF_cat_dom"/>
</dbReference>
<dbReference type="PROSITE" id="PS50200">
    <property type="entry name" value="RA"/>
    <property type="match status" value="1"/>
</dbReference>
<accession>A0A3B3ZJY7</accession>
<dbReference type="Pfam" id="PF00618">
    <property type="entry name" value="RasGEF_N"/>
    <property type="match status" value="1"/>
</dbReference>
<feature type="transmembrane region" description="Helical" evidence="4">
    <location>
        <begin position="149"/>
        <end position="168"/>
    </location>
</feature>
<dbReference type="PROSITE" id="PS50009">
    <property type="entry name" value="RASGEF_CAT"/>
    <property type="match status" value="1"/>
</dbReference>
<dbReference type="GO" id="GO:0007265">
    <property type="term" value="P:Ras protein signal transduction"/>
    <property type="evidence" value="ECO:0007669"/>
    <property type="project" value="TreeGrafter"/>
</dbReference>
<dbReference type="Gene3D" id="1.20.870.10">
    <property type="entry name" value="Son of sevenless (SoS) protein Chain: S domain 1"/>
    <property type="match status" value="1"/>
</dbReference>
<evidence type="ECO:0000313" key="8">
    <source>
        <dbReference type="Ensembl" id="ENSPMGP00000004746.1"/>
    </source>
</evidence>
<feature type="domain" description="Ras-GEF" evidence="5">
    <location>
        <begin position="290"/>
        <end position="527"/>
    </location>
</feature>
<dbReference type="AlphaFoldDB" id="A0A3B3ZJY7"/>
<keyword evidence="4" id="KW-1133">Transmembrane helix</keyword>
<dbReference type="Gene3D" id="1.10.840.10">
    <property type="entry name" value="Ras guanine-nucleotide exchange factors catalytic domain"/>
    <property type="match status" value="1"/>
</dbReference>
<evidence type="ECO:0000259" key="5">
    <source>
        <dbReference type="PROSITE" id="PS50009"/>
    </source>
</evidence>
<evidence type="ECO:0000256" key="3">
    <source>
        <dbReference type="SAM" id="MobiDB-lite"/>
    </source>
</evidence>
<dbReference type="PANTHER" id="PTHR23113">
    <property type="entry name" value="GUANINE NUCLEOTIDE EXCHANGE FACTOR"/>
    <property type="match status" value="1"/>
</dbReference>
<dbReference type="InterPro" id="IPR000651">
    <property type="entry name" value="Ras-like_Gua-exchang_fac_N"/>
</dbReference>
<feature type="domain" description="Ras-associating" evidence="6">
    <location>
        <begin position="673"/>
        <end position="760"/>
    </location>
</feature>
<dbReference type="InterPro" id="IPR008937">
    <property type="entry name" value="Ras-like_GEF"/>
</dbReference>
<dbReference type="CDD" id="cd00155">
    <property type="entry name" value="RasGEF"/>
    <property type="match status" value="1"/>
</dbReference>
<feature type="transmembrane region" description="Helical" evidence="4">
    <location>
        <begin position="240"/>
        <end position="259"/>
    </location>
</feature>
<keyword evidence="1 2" id="KW-0344">Guanine-nucleotide releasing factor</keyword>
<sequence length="789" mass="88897">MVVEMFDSSWKVRSIWDGVKLEVAEDPSPVVLHSFTHLDPDLPLLESSTQEIGEESEEDAVFTITLRKVQLHHSASKGQRWLGVDSEAALSLYETCKVRTIKAGTLERLVEYMVTAFKDRDSTYVTIFLCTYRSFATTRQVLDLLLNSYVMLLSLFCSTVSSILGAWLDQYSEDFWSPPHYESLHQLLAYLHLHFPGSDLERRARNLLAHFLRRQQCESKTPMRGTHLCRLGTPQITNFLVCNVLVYFTTLILNIFVFVSTGEHIGCPFATQEESGFEDELPAFSFLSFDPIMVAEQFTLMDADLFKKVVPYHCLGGIWSQRDKKGKEHLAPTIRATVAQFNSVTNCVITTCLSNPSLKHTQRARLLERWIDVARECRILKNFSSLRAILSALQCNSIHRLKRTWDEVSRESFRMFRELSEIFSDDNNYSLSRELLVKGVMQGTIPYLGTFLTDLVMMDTAMKDYTEEFEVIAQIKLLQLASNNYSFTQDSHFREWFSGVEKLTEAESYNLSCEIEPLSESASNTLRAKKNGGIMKRWSDRQLTEAGCSSASSHSKSFDQAQYRPYQSGGDSGDALSVTSVSSSGSDLEDVNPSFLSDSPEGHHERKFWECTSLSSLDTSGMGSGSGSSSASSSSASCSTPLSASRSHHKRSVSAVSNYSTLSLPLYNQQVDDCCIIRVSLDVENGNMYKSILVTSQDKTPAVIRKAMIKHNLEREKSEDYELMQKIAEDKELRIPDNANVFYAMNSTANYDFVLKKRGSMRPVRAKAVASSTLPRMKQKGLKIAKGIF</sequence>
<dbReference type="InterPro" id="IPR015758">
    <property type="entry name" value="RalGDS_RA"/>
</dbReference>
<evidence type="ECO:0000256" key="1">
    <source>
        <dbReference type="ARBA" id="ARBA00022658"/>
    </source>
</evidence>
<keyword evidence="4" id="KW-0472">Membrane</keyword>
<dbReference type="InterPro" id="IPR000159">
    <property type="entry name" value="RA_dom"/>
</dbReference>
<dbReference type="SMART" id="SM00314">
    <property type="entry name" value="RA"/>
    <property type="match status" value="1"/>
</dbReference>
<dbReference type="InterPro" id="IPR036964">
    <property type="entry name" value="RASGEF_cat_dom_sf"/>
</dbReference>
<dbReference type="Proteomes" id="UP000261520">
    <property type="component" value="Unplaced"/>
</dbReference>
<dbReference type="InterPro" id="IPR023578">
    <property type="entry name" value="Ras_GEF_dom_sf"/>
</dbReference>
<dbReference type="SUPFAM" id="SSF48366">
    <property type="entry name" value="Ras GEF"/>
    <property type="match status" value="1"/>
</dbReference>
<dbReference type="InterPro" id="IPR029071">
    <property type="entry name" value="Ubiquitin-like_domsf"/>
</dbReference>
<dbReference type="GO" id="GO:0005886">
    <property type="term" value="C:plasma membrane"/>
    <property type="evidence" value="ECO:0007669"/>
    <property type="project" value="TreeGrafter"/>
</dbReference>
<reference evidence="8" key="1">
    <citation type="submission" date="2025-08" db="UniProtKB">
        <authorList>
            <consortium name="Ensembl"/>
        </authorList>
    </citation>
    <scope>IDENTIFICATION</scope>
</reference>
<dbReference type="GO" id="GO:0005085">
    <property type="term" value="F:guanyl-nucleotide exchange factor activity"/>
    <property type="evidence" value="ECO:0007669"/>
    <property type="project" value="UniProtKB-KW"/>
</dbReference>
<feature type="region of interest" description="Disordered" evidence="3">
    <location>
        <begin position="548"/>
        <end position="602"/>
    </location>
</feature>
<dbReference type="Ensembl" id="ENSPMGT00000005038.1">
    <property type="protein sequence ID" value="ENSPMGP00000004746.1"/>
    <property type="gene ID" value="ENSPMGG00000004024.1"/>
</dbReference>
<evidence type="ECO:0000256" key="4">
    <source>
        <dbReference type="SAM" id="Phobius"/>
    </source>
</evidence>
<dbReference type="Pfam" id="PF00788">
    <property type="entry name" value="RA"/>
    <property type="match status" value="1"/>
</dbReference>
<dbReference type="SMART" id="SM00229">
    <property type="entry name" value="RasGEFN"/>
    <property type="match status" value="1"/>
</dbReference>
<dbReference type="PANTHER" id="PTHR23113:SF35">
    <property type="entry name" value="RAL GUANINE NUCLEOTIDE DISSOCIATION STIMULATOR"/>
    <property type="match status" value="1"/>
</dbReference>
<keyword evidence="9" id="KW-1185">Reference proteome</keyword>
<feature type="region of interest" description="Disordered" evidence="3">
    <location>
        <begin position="620"/>
        <end position="650"/>
    </location>
</feature>
<evidence type="ECO:0000259" key="7">
    <source>
        <dbReference type="PROSITE" id="PS50212"/>
    </source>
</evidence>
<reference evidence="8" key="2">
    <citation type="submission" date="2025-09" db="UniProtKB">
        <authorList>
            <consortium name="Ensembl"/>
        </authorList>
    </citation>
    <scope>IDENTIFICATION</scope>
</reference>
<evidence type="ECO:0000313" key="9">
    <source>
        <dbReference type="Proteomes" id="UP000261520"/>
    </source>
</evidence>
<name>A0A3B3ZJY7_9GOBI</name>
<proteinExistence type="predicted"/>
<dbReference type="PROSITE" id="PS50212">
    <property type="entry name" value="RASGEF_NTER"/>
    <property type="match status" value="1"/>
</dbReference>
<evidence type="ECO:0000259" key="6">
    <source>
        <dbReference type="PROSITE" id="PS50200"/>
    </source>
</evidence>
<dbReference type="Gene3D" id="3.10.20.90">
    <property type="entry name" value="Phosphatidylinositol 3-kinase Catalytic Subunit, Chain A, domain 1"/>
    <property type="match status" value="1"/>
</dbReference>
<feature type="domain" description="N-terminal Ras-GEF" evidence="7">
    <location>
        <begin position="97"/>
        <end position="212"/>
    </location>
</feature>
<evidence type="ECO:0000256" key="2">
    <source>
        <dbReference type="PROSITE-ProRule" id="PRU00168"/>
    </source>
</evidence>
<dbReference type="SMART" id="SM00147">
    <property type="entry name" value="RasGEF"/>
    <property type="match status" value="1"/>
</dbReference>
<feature type="compositionally biased region" description="Low complexity" evidence="3">
    <location>
        <begin position="573"/>
        <end position="586"/>
    </location>
</feature>
<organism evidence="8 9">
    <name type="scientific">Periophthalmus magnuspinnatus</name>
    <dbReference type="NCBI Taxonomy" id="409849"/>
    <lineage>
        <taxon>Eukaryota</taxon>
        <taxon>Metazoa</taxon>
        <taxon>Chordata</taxon>
        <taxon>Craniata</taxon>
        <taxon>Vertebrata</taxon>
        <taxon>Euteleostomi</taxon>
        <taxon>Actinopterygii</taxon>
        <taxon>Neopterygii</taxon>
        <taxon>Teleostei</taxon>
        <taxon>Neoteleostei</taxon>
        <taxon>Acanthomorphata</taxon>
        <taxon>Gobiaria</taxon>
        <taxon>Gobiiformes</taxon>
        <taxon>Gobioidei</taxon>
        <taxon>Gobiidae</taxon>
        <taxon>Oxudercinae</taxon>
        <taxon>Periophthalmus</taxon>
    </lineage>
</organism>
<protein>
    <submittedName>
        <fullName evidence="8">Uncharacterized protein</fullName>
    </submittedName>
</protein>
<feature type="compositionally biased region" description="Low complexity" evidence="3">
    <location>
        <begin position="620"/>
        <end position="645"/>
    </location>
</feature>
<dbReference type="Pfam" id="PF00617">
    <property type="entry name" value="RasGEF"/>
    <property type="match status" value="1"/>
</dbReference>
<dbReference type="SUPFAM" id="SSF54236">
    <property type="entry name" value="Ubiquitin-like"/>
    <property type="match status" value="1"/>
</dbReference>
<keyword evidence="4" id="KW-0812">Transmembrane</keyword>
<dbReference type="CDD" id="cd06224">
    <property type="entry name" value="REM"/>
    <property type="match status" value="1"/>
</dbReference>
<dbReference type="FunFam" id="3.10.20.90:FF:000042">
    <property type="entry name" value="Ral guanine nucleotide dissociation stimulator isoform 1"/>
    <property type="match status" value="1"/>
</dbReference>